<evidence type="ECO:0000256" key="2">
    <source>
        <dbReference type="ARBA" id="ARBA00022801"/>
    </source>
</evidence>
<dbReference type="GO" id="GO:0019441">
    <property type="term" value="P:L-tryptophan catabolic process to kynurenine"/>
    <property type="evidence" value="ECO:0007669"/>
    <property type="project" value="TreeGrafter"/>
</dbReference>
<feature type="binding site" evidence="4">
    <location>
        <position position="296"/>
    </location>
    <ligand>
        <name>pyridoxal 5'-phosphate</name>
        <dbReference type="ChEBI" id="CHEBI:597326"/>
    </ligand>
</feature>
<feature type="modified residue" description="N6-(pyridoxal phosphate)lysine" evidence="4">
    <location>
        <position position="267"/>
    </location>
</feature>
<sequence length="475" mass="52194">MDVFNDDYAEQQDSIDPLRELRSHFHIPTRGQLKRTALESLGQPLTHSDIEPSTYLCGNSLGLQPKLVTKYTAAYHETWATKGVYGHFKEIDDSPLVPWLHVDDDVAEDMGNLIGGSKSETAVMQTLTANIHLALASFYRPTKDRYKIIIEGKAFPSDHYAIESQLRQHGHDPATSLITIDPTCPTQPTLTTSHILSVIDEHASSTAVLHLPAIQFYTGQLFDIPRITAHAHAAGIVVGWDLAHAVGNVPLSLHSWNVDYAVWCSYKYLNCGPGSIGGLFVHERHATPNTPRLAGWWGSSKTSRFAMTNSFEAIPGAAGWQLSNPSVADLTAMRASLDTFKLTSMKALREKSVKLTQYLQNLLVRLIDDDGGRAFEIITPLDPGQRGAQLSLRLAPGLLDGVMKVLEEEGVVVDERRPDVIRVAPAPLYNTFKDVLRFVEVFEVACRKAREGDGKKGGAVIVDGGKGEKGWGNIK</sequence>
<comment type="function">
    <text evidence="4 5">Catalyzes the cleavage of L-kynurenine (L-Kyn) and L-3-hydroxykynurenine (L-3OHKyn) into anthranilic acid (AA) and 3-hydroxyanthranilic acid (3-OHAA), respectively.</text>
</comment>
<dbReference type="PANTHER" id="PTHR14084:SF0">
    <property type="entry name" value="KYNURENINASE"/>
    <property type="match status" value="1"/>
</dbReference>
<keyword evidence="7" id="KW-1185">Reference proteome</keyword>
<feature type="binding site" evidence="4">
    <location>
        <position position="241"/>
    </location>
    <ligand>
        <name>pyridoxal 5'-phosphate</name>
        <dbReference type="ChEBI" id="CHEBI:597326"/>
    </ligand>
</feature>
<dbReference type="GO" id="GO:0019805">
    <property type="term" value="P:quinolinate biosynthetic process"/>
    <property type="evidence" value="ECO:0007669"/>
    <property type="project" value="UniProtKB-UniRule"/>
</dbReference>
<dbReference type="GO" id="GO:0043420">
    <property type="term" value="P:anthranilate metabolic process"/>
    <property type="evidence" value="ECO:0007669"/>
    <property type="project" value="UniProtKB-UniRule"/>
</dbReference>
<dbReference type="NCBIfam" id="TIGR01814">
    <property type="entry name" value="kynureninase"/>
    <property type="match status" value="1"/>
</dbReference>
<feature type="binding site" evidence="4">
    <location>
        <position position="324"/>
    </location>
    <ligand>
        <name>pyridoxal 5'-phosphate</name>
        <dbReference type="ChEBI" id="CHEBI:597326"/>
    </ligand>
</feature>
<dbReference type="EMBL" id="ML996084">
    <property type="protein sequence ID" value="KAF2153964.1"/>
    <property type="molecule type" value="Genomic_DNA"/>
</dbReference>
<evidence type="ECO:0000256" key="4">
    <source>
        <dbReference type="HAMAP-Rule" id="MF_03017"/>
    </source>
</evidence>
<name>A0A9P4J7V2_9PEZI</name>
<keyword evidence="2 4" id="KW-0378">Hydrolase</keyword>
<dbReference type="GO" id="GO:0097053">
    <property type="term" value="P:L-kynurenine catabolic process"/>
    <property type="evidence" value="ECO:0007669"/>
    <property type="project" value="UniProtKB-UniRule"/>
</dbReference>
<comment type="cofactor">
    <cofactor evidence="4 5">
        <name>pyridoxal 5'-phosphate</name>
        <dbReference type="ChEBI" id="CHEBI:597326"/>
    </cofactor>
</comment>
<dbReference type="GO" id="GO:0005737">
    <property type="term" value="C:cytoplasm"/>
    <property type="evidence" value="ECO:0007669"/>
    <property type="project" value="UniProtKB-SubCell"/>
</dbReference>
<comment type="caution">
    <text evidence="6">The sequence shown here is derived from an EMBL/GenBank/DDBJ whole genome shotgun (WGS) entry which is preliminary data.</text>
</comment>
<dbReference type="AlphaFoldDB" id="A0A9P4J7V2"/>
<keyword evidence="3 4" id="KW-0663">Pyridoxal phosphate</keyword>
<dbReference type="InterPro" id="IPR015424">
    <property type="entry name" value="PyrdxlP-dep_Trfase"/>
</dbReference>
<dbReference type="FunFam" id="3.40.640.10:FF:000031">
    <property type="entry name" value="Kynureninase"/>
    <property type="match status" value="1"/>
</dbReference>
<evidence type="ECO:0000256" key="3">
    <source>
        <dbReference type="ARBA" id="ARBA00022898"/>
    </source>
</evidence>
<feature type="binding site" evidence="4">
    <location>
        <begin position="155"/>
        <end position="158"/>
    </location>
    <ligand>
        <name>pyridoxal 5'-phosphate</name>
        <dbReference type="ChEBI" id="CHEBI:597326"/>
    </ligand>
</feature>
<dbReference type="Gene3D" id="3.40.640.10">
    <property type="entry name" value="Type I PLP-dependent aspartate aminotransferase-like (Major domain)"/>
    <property type="match status" value="1"/>
</dbReference>
<dbReference type="SUPFAM" id="SSF53383">
    <property type="entry name" value="PLP-dependent transferases"/>
    <property type="match status" value="1"/>
</dbReference>
<organism evidence="6 7">
    <name type="scientific">Myriangium duriaei CBS 260.36</name>
    <dbReference type="NCBI Taxonomy" id="1168546"/>
    <lineage>
        <taxon>Eukaryota</taxon>
        <taxon>Fungi</taxon>
        <taxon>Dikarya</taxon>
        <taxon>Ascomycota</taxon>
        <taxon>Pezizomycotina</taxon>
        <taxon>Dothideomycetes</taxon>
        <taxon>Dothideomycetidae</taxon>
        <taxon>Myriangiales</taxon>
        <taxon>Myriangiaceae</taxon>
        <taxon>Myriangium</taxon>
    </lineage>
</organism>
<dbReference type="GO" id="GO:0030429">
    <property type="term" value="F:kynureninase activity"/>
    <property type="evidence" value="ECO:0007669"/>
    <property type="project" value="UniProtKB-UniRule"/>
</dbReference>
<dbReference type="Pfam" id="PF22580">
    <property type="entry name" value="KYNU_C"/>
    <property type="match status" value="1"/>
</dbReference>
<evidence type="ECO:0000256" key="5">
    <source>
        <dbReference type="PIRNR" id="PIRNR038800"/>
    </source>
</evidence>
<dbReference type="OrthoDB" id="5978656at2759"/>
<feature type="binding site" evidence="4">
    <location>
        <position position="266"/>
    </location>
    <ligand>
        <name>pyridoxal 5'-phosphate</name>
        <dbReference type="ChEBI" id="CHEBI:597326"/>
    </ligand>
</feature>
<feature type="binding site" evidence="4">
    <location>
        <position position="127"/>
    </location>
    <ligand>
        <name>pyridoxal 5'-phosphate</name>
        <dbReference type="ChEBI" id="CHEBI:597326"/>
    </ligand>
</feature>
<comment type="catalytic activity">
    <reaction evidence="5">
        <text>3-hydroxy-L-kynurenine + H2O = 3-hydroxyanthranilate + L-alanine + H(+)</text>
        <dbReference type="Rhea" id="RHEA:25143"/>
        <dbReference type="ChEBI" id="CHEBI:15377"/>
        <dbReference type="ChEBI" id="CHEBI:15378"/>
        <dbReference type="ChEBI" id="CHEBI:36559"/>
        <dbReference type="ChEBI" id="CHEBI:57972"/>
        <dbReference type="ChEBI" id="CHEBI:58125"/>
        <dbReference type="EC" id="3.7.1.3"/>
    </reaction>
</comment>
<keyword evidence="1 4" id="KW-0662">Pyridine nucleotide biosynthesis</keyword>
<dbReference type="PANTHER" id="PTHR14084">
    <property type="entry name" value="KYNURENINASE"/>
    <property type="match status" value="1"/>
</dbReference>
<dbReference type="EC" id="3.7.1.3" evidence="4 5"/>
<comment type="subcellular location">
    <subcellularLocation>
        <location evidence="4 5">Cytoplasm</location>
    </subcellularLocation>
</comment>
<comment type="similarity">
    <text evidence="4 5">Belongs to the kynureninase family.</text>
</comment>
<comment type="subunit">
    <text evidence="4 5">Homodimer.</text>
</comment>
<comment type="caution">
    <text evidence="4">Lacks conserved residue(s) required for the propagation of feature annotation.</text>
</comment>
<dbReference type="GO" id="GO:0030170">
    <property type="term" value="F:pyridoxal phosphate binding"/>
    <property type="evidence" value="ECO:0007669"/>
    <property type="project" value="UniProtKB-UniRule"/>
</dbReference>
<dbReference type="InterPro" id="IPR010111">
    <property type="entry name" value="Kynureninase"/>
</dbReference>
<evidence type="ECO:0000256" key="1">
    <source>
        <dbReference type="ARBA" id="ARBA00022642"/>
    </source>
</evidence>
<gene>
    <name evidence="4" type="primary">BNA5</name>
    <name evidence="6" type="ORF">K461DRAFT_119504</name>
</gene>
<dbReference type="InterPro" id="IPR015422">
    <property type="entry name" value="PyrdxlP-dep_Trfase_small"/>
</dbReference>
<dbReference type="HAMAP" id="MF_01970">
    <property type="entry name" value="Kynureninase"/>
    <property type="match status" value="1"/>
</dbReference>
<dbReference type="PIRSF" id="PIRSF038800">
    <property type="entry name" value="KYNU"/>
    <property type="match status" value="1"/>
</dbReference>
<evidence type="ECO:0000313" key="6">
    <source>
        <dbReference type="EMBL" id="KAF2153964.1"/>
    </source>
</evidence>
<dbReference type="GO" id="GO:0034354">
    <property type="term" value="P:'de novo' NAD+ biosynthetic process from L-tryptophan"/>
    <property type="evidence" value="ECO:0007669"/>
    <property type="project" value="UniProtKB-UniRule"/>
</dbReference>
<feature type="binding site" evidence="4">
    <location>
        <position position="128"/>
    </location>
    <ligand>
        <name>pyridoxal 5'-phosphate</name>
        <dbReference type="ChEBI" id="CHEBI:597326"/>
    </ligand>
</feature>
<comment type="catalytic activity">
    <reaction evidence="4 5">
        <text>L-kynurenine + H2O = anthranilate + L-alanine + H(+)</text>
        <dbReference type="Rhea" id="RHEA:16813"/>
        <dbReference type="ChEBI" id="CHEBI:15377"/>
        <dbReference type="ChEBI" id="CHEBI:15378"/>
        <dbReference type="ChEBI" id="CHEBI:16567"/>
        <dbReference type="ChEBI" id="CHEBI:57959"/>
        <dbReference type="ChEBI" id="CHEBI:57972"/>
        <dbReference type="EC" id="3.7.1.3"/>
    </reaction>
</comment>
<keyword evidence="4 5" id="KW-0963">Cytoplasm</keyword>
<dbReference type="Proteomes" id="UP000799439">
    <property type="component" value="Unassembled WGS sequence"/>
</dbReference>
<dbReference type="InterPro" id="IPR015421">
    <property type="entry name" value="PyrdxlP-dep_Trfase_major"/>
</dbReference>
<comment type="pathway">
    <text evidence="4 5">Cofactor biosynthesis; NAD(+) biosynthesis; quinolinate from L-kynurenine: step 2/3.</text>
</comment>
<proteinExistence type="inferred from homology"/>
<evidence type="ECO:0000313" key="7">
    <source>
        <dbReference type="Proteomes" id="UP000799439"/>
    </source>
</evidence>
<accession>A0A9P4J7V2</accession>
<comment type="pathway">
    <text evidence="4 5">Amino-acid degradation; L-kynurenine degradation; L-alanine and anthranilate from L-kynurenine: step 1/1.</text>
</comment>
<reference evidence="6" key="1">
    <citation type="journal article" date="2020" name="Stud. Mycol.">
        <title>101 Dothideomycetes genomes: a test case for predicting lifestyles and emergence of pathogens.</title>
        <authorList>
            <person name="Haridas S."/>
            <person name="Albert R."/>
            <person name="Binder M."/>
            <person name="Bloem J."/>
            <person name="Labutti K."/>
            <person name="Salamov A."/>
            <person name="Andreopoulos B."/>
            <person name="Baker S."/>
            <person name="Barry K."/>
            <person name="Bills G."/>
            <person name="Bluhm B."/>
            <person name="Cannon C."/>
            <person name="Castanera R."/>
            <person name="Culley D."/>
            <person name="Daum C."/>
            <person name="Ezra D."/>
            <person name="Gonzalez J."/>
            <person name="Henrissat B."/>
            <person name="Kuo A."/>
            <person name="Liang C."/>
            <person name="Lipzen A."/>
            <person name="Lutzoni F."/>
            <person name="Magnuson J."/>
            <person name="Mondo S."/>
            <person name="Nolan M."/>
            <person name="Ohm R."/>
            <person name="Pangilinan J."/>
            <person name="Park H.-J."/>
            <person name="Ramirez L."/>
            <person name="Alfaro M."/>
            <person name="Sun H."/>
            <person name="Tritt A."/>
            <person name="Yoshinaga Y."/>
            <person name="Zwiers L.-H."/>
            <person name="Turgeon B."/>
            <person name="Goodwin S."/>
            <person name="Spatafora J."/>
            <person name="Crous P."/>
            <person name="Grigoriev I."/>
        </authorList>
    </citation>
    <scope>NUCLEOTIDE SEQUENCE</scope>
    <source>
        <strain evidence="6">CBS 260.36</strain>
    </source>
</reference>
<protein>
    <recommendedName>
        <fullName evidence="4 5">Kynureninase</fullName>
        <ecNumber evidence="4 5">3.7.1.3</ecNumber>
    </recommendedName>
    <alternativeName>
        <fullName evidence="4">Biosynthesis of nicotinic acid protein 5</fullName>
    </alternativeName>
    <alternativeName>
        <fullName evidence="4">L-kynurenine hydrolase</fullName>
    </alternativeName>
</protein>
<feature type="binding site" evidence="4">
    <location>
        <position position="244"/>
    </location>
    <ligand>
        <name>pyridoxal 5'-phosphate</name>
        <dbReference type="ChEBI" id="CHEBI:597326"/>
    </ligand>
</feature>
<dbReference type="Gene3D" id="3.90.1150.10">
    <property type="entry name" value="Aspartate Aminotransferase, domain 1"/>
    <property type="match status" value="1"/>
</dbReference>